<dbReference type="AlphaFoldDB" id="A0A4U0SS32"/>
<name>A0A4U0SS32_9ACTN</name>
<organism evidence="1 2">
    <name type="scientific">Actinacidiphila oryziradicis</name>
    <dbReference type="NCBI Taxonomy" id="2571141"/>
    <lineage>
        <taxon>Bacteria</taxon>
        <taxon>Bacillati</taxon>
        <taxon>Actinomycetota</taxon>
        <taxon>Actinomycetes</taxon>
        <taxon>Kitasatosporales</taxon>
        <taxon>Streptomycetaceae</taxon>
        <taxon>Actinacidiphila</taxon>
    </lineage>
</organism>
<sequence length="85" mass="9156">MQDHEIVLLDEIARTMDDLDALAAHVASAGHTIAGRVNPALTEARQMRIALARLVAALRLPEDDSENVPQRRVGVRGTYALGGSQ</sequence>
<proteinExistence type="predicted"/>
<comment type="caution">
    <text evidence="1">The sequence shown here is derived from an EMBL/GenBank/DDBJ whole genome shotgun (WGS) entry which is preliminary data.</text>
</comment>
<dbReference type="EMBL" id="SUMC01000011">
    <property type="protein sequence ID" value="TKA10947.1"/>
    <property type="molecule type" value="Genomic_DNA"/>
</dbReference>
<gene>
    <name evidence="1" type="ORF">FCI23_14330</name>
</gene>
<accession>A0A4U0SS32</accession>
<evidence type="ECO:0000313" key="2">
    <source>
        <dbReference type="Proteomes" id="UP000305778"/>
    </source>
</evidence>
<dbReference type="Proteomes" id="UP000305778">
    <property type="component" value="Unassembled WGS sequence"/>
</dbReference>
<keyword evidence="2" id="KW-1185">Reference proteome</keyword>
<dbReference type="OrthoDB" id="9995648at2"/>
<protein>
    <submittedName>
        <fullName evidence="1">Uncharacterized protein</fullName>
    </submittedName>
</protein>
<reference evidence="1 2" key="1">
    <citation type="submission" date="2019-04" db="EMBL/GenBank/DDBJ databases">
        <title>Streptomyces oryziradicis sp. nov., a novel actinomycete isolated from rhizosphere soil of rice (Oryza sativa L.).</title>
        <authorList>
            <person name="Li C."/>
        </authorList>
    </citation>
    <scope>NUCLEOTIDE SEQUENCE [LARGE SCALE GENOMIC DNA]</scope>
    <source>
        <strain evidence="1 2">NEAU-C40</strain>
    </source>
</reference>
<evidence type="ECO:0000313" key="1">
    <source>
        <dbReference type="EMBL" id="TKA10947.1"/>
    </source>
</evidence>